<dbReference type="EMBL" id="LSZO01000017">
    <property type="protein sequence ID" value="KXU39343.1"/>
    <property type="molecule type" value="Genomic_DNA"/>
</dbReference>
<evidence type="ECO:0000256" key="1">
    <source>
        <dbReference type="SAM" id="Phobius"/>
    </source>
</evidence>
<dbReference type="AlphaFoldDB" id="A0A139SXJ7"/>
<evidence type="ECO:0000313" key="4">
    <source>
        <dbReference type="Proteomes" id="UP000072660"/>
    </source>
</evidence>
<reference evidence="3 4" key="1">
    <citation type="submission" date="2016-02" db="EMBL/GenBank/DDBJ databases">
        <authorList>
            <person name="Wen L."/>
            <person name="He K."/>
            <person name="Yang H."/>
        </authorList>
    </citation>
    <scope>NUCLEOTIDE SEQUENCE [LARGE SCALE GENOMIC DNA]</scope>
    <source>
        <strain evidence="3 4">CV58</strain>
    </source>
</reference>
<sequence>MKTFRTAAVIATFSACLLTAPVQAANNGDELYQVEAPSAFSMIADLVIARPILIIGTVAGAGLFVVTLPFTAPVGAAKHSAKSFVVEPARAAFVRCLGCTETGRYQDDNQ</sequence>
<keyword evidence="4" id="KW-1185">Reference proteome</keyword>
<name>A0A139SXJ7_9GAMM</name>
<feature type="chain" id="PRO_5007299556" evidence="2">
    <location>
        <begin position="25"/>
        <end position="110"/>
    </location>
</feature>
<feature type="transmembrane region" description="Helical" evidence="1">
    <location>
        <begin position="48"/>
        <end position="72"/>
    </location>
</feature>
<dbReference type="Proteomes" id="UP000072660">
    <property type="component" value="Unassembled WGS sequence"/>
</dbReference>
<keyword evidence="1" id="KW-0812">Transmembrane</keyword>
<evidence type="ECO:0000256" key="2">
    <source>
        <dbReference type="SAM" id="SignalP"/>
    </source>
</evidence>
<proteinExistence type="predicted"/>
<dbReference type="PROSITE" id="PS51257">
    <property type="entry name" value="PROKAR_LIPOPROTEIN"/>
    <property type="match status" value="1"/>
</dbReference>
<organism evidence="3 4">
    <name type="scientific">Ventosimonas gracilis</name>
    <dbReference type="NCBI Taxonomy" id="1680762"/>
    <lineage>
        <taxon>Bacteria</taxon>
        <taxon>Pseudomonadati</taxon>
        <taxon>Pseudomonadota</taxon>
        <taxon>Gammaproteobacteria</taxon>
        <taxon>Pseudomonadales</taxon>
        <taxon>Ventosimonadaceae</taxon>
        <taxon>Ventosimonas</taxon>
    </lineage>
</organism>
<accession>A0A139SXJ7</accession>
<dbReference type="OrthoDB" id="332175at2"/>
<keyword evidence="2" id="KW-0732">Signal</keyword>
<comment type="caution">
    <text evidence="3">The sequence shown here is derived from an EMBL/GenBank/DDBJ whole genome shotgun (WGS) entry which is preliminary data.</text>
</comment>
<keyword evidence="1" id="KW-0472">Membrane</keyword>
<evidence type="ECO:0000313" key="3">
    <source>
        <dbReference type="EMBL" id="KXU39343.1"/>
    </source>
</evidence>
<feature type="signal peptide" evidence="2">
    <location>
        <begin position="1"/>
        <end position="24"/>
    </location>
</feature>
<protein>
    <submittedName>
        <fullName evidence="3">Multidrug transporter</fullName>
    </submittedName>
</protein>
<gene>
    <name evidence="3" type="ORF">AXE65_09075</name>
</gene>
<dbReference type="RefSeq" id="WP_068386740.1">
    <property type="nucleotide sequence ID" value="NZ_LSZO01000017.1"/>
</dbReference>
<keyword evidence="1" id="KW-1133">Transmembrane helix</keyword>